<dbReference type="NCBIfam" id="TIGR02385">
    <property type="entry name" value="RelE_StbE"/>
    <property type="match status" value="1"/>
</dbReference>
<reference evidence="3 4" key="1">
    <citation type="journal article" date="2012" name="J. Biotechnol.">
        <title>Insights into the completely annotated genome of Lactobacillus buchneri CD034, a strain isolated from stable grass silage.</title>
        <authorList>
            <person name="Heinl S."/>
            <person name="Wibberg D."/>
            <person name="Eikmeyer F."/>
            <person name="Szczepanowski R."/>
            <person name="Blom J."/>
            <person name="Linke B."/>
            <person name="Goesmann A."/>
            <person name="Grabherr R."/>
            <person name="Schwab H."/>
            <person name="Puhler A."/>
            <person name="Schluter A."/>
        </authorList>
    </citation>
    <scope>NUCLEOTIDE SEQUENCE [LARGE SCALE GENOMIC DNA]</scope>
    <source>
        <strain evidence="3 4">CD034</strain>
    </source>
</reference>
<dbReference type="InterPro" id="IPR004386">
    <property type="entry name" value="Toxin_YafQ-like"/>
</dbReference>
<dbReference type="InterPro" id="IPR007712">
    <property type="entry name" value="RelE/ParE_toxin"/>
</dbReference>
<dbReference type="HOGENOM" id="CLU_1862609_0_0_9"/>
<dbReference type="Pfam" id="PF15738">
    <property type="entry name" value="YafQ_toxin"/>
    <property type="match status" value="1"/>
</dbReference>
<dbReference type="AlphaFoldDB" id="J9W1R4"/>
<organism evidence="3 4">
    <name type="scientific">Lentilactobacillus buchneri subsp. silagei CD034</name>
    <dbReference type="NCBI Taxonomy" id="1071400"/>
    <lineage>
        <taxon>Bacteria</taxon>
        <taxon>Bacillati</taxon>
        <taxon>Bacillota</taxon>
        <taxon>Bacilli</taxon>
        <taxon>Lactobacillales</taxon>
        <taxon>Lactobacillaceae</taxon>
        <taxon>Lentilactobacillus</taxon>
        <taxon>Lentilactobacillus buchneri subsp. silagei</taxon>
    </lineage>
</organism>
<evidence type="ECO:0000256" key="1">
    <source>
        <dbReference type="ARBA" id="ARBA00022649"/>
    </source>
</evidence>
<keyword evidence="4" id="KW-1185">Reference proteome</keyword>
<gene>
    <name evidence="3" type="ORF">LBUCD034_0549</name>
</gene>
<dbReference type="Proteomes" id="UP000007332">
    <property type="component" value="Chromosome"/>
</dbReference>
<evidence type="ECO:0000313" key="4">
    <source>
        <dbReference type="Proteomes" id="UP000007332"/>
    </source>
</evidence>
<protein>
    <recommendedName>
        <fullName evidence="5">Type II toxin-antitoxin system mRNA interferase toxin, RelE/StbE family</fullName>
    </recommendedName>
</protein>
<dbReference type="PATRIC" id="fig|1071400.3.peg.541"/>
<proteinExistence type="predicted"/>
<dbReference type="InterPro" id="IPR035093">
    <property type="entry name" value="RelE/ParE_toxin_dom_sf"/>
</dbReference>
<dbReference type="Gene3D" id="3.30.2310.20">
    <property type="entry name" value="RelE-like"/>
    <property type="match status" value="1"/>
</dbReference>
<dbReference type="KEGG" id="lbn:LBUCD034_0549"/>
<keyword evidence="1" id="KW-1277">Toxin-antitoxin system</keyword>
<sequence length="137" mass="16037">MLSRLSYSYSPQNIELKGPAPPPGLFSVPRSSQKSYNKSYHHSRGSQLMRKYQPKYQSRFKKHYQNMIRANRYTEADFKTVEEQILSGQPVAEKYDDHVIKSRKPQRALFIKGSWLLIYEIVGKTVRFLDTGRHGEI</sequence>
<evidence type="ECO:0000256" key="2">
    <source>
        <dbReference type="SAM" id="MobiDB-lite"/>
    </source>
</evidence>
<name>J9W1R4_LENBU</name>
<dbReference type="SUPFAM" id="SSF143011">
    <property type="entry name" value="RelE-like"/>
    <property type="match status" value="1"/>
</dbReference>
<feature type="compositionally biased region" description="Polar residues" evidence="2">
    <location>
        <begin position="29"/>
        <end position="38"/>
    </location>
</feature>
<dbReference type="EMBL" id="CP003043">
    <property type="protein sequence ID" value="AFR99646.1"/>
    <property type="molecule type" value="Genomic_DNA"/>
</dbReference>
<feature type="region of interest" description="Disordered" evidence="2">
    <location>
        <begin position="12"/>
        <end position="44"/>
    </location>
</feature>
<dbReference type="eggNOG" id="COG3041">
    <property type="taxonomic scope" value="Bacteria"/>
</dbReference>
<evidence type="ECO:0008006" key="5">
    <source>
        <dbReference type="Google" id="ProtNLM"/>
    </source>
</evidence>
<evidence type="ECO:0000313" key="3">
    <source>
        <dbReference type="EMBL" id="AFR99646.1"/>
    </source>
</evidence>
<accession>J9W1R4</accession>